<evidence type="ECO:0000256" key="5">
    <source>
        <dbReference type="ARBA" id="ARBA00022989"/>
    </source>
</evidence>
<feature type="transmembrane region" description="Helical" evidence="8">
    <location>
        <begin position="420"/>
        <end position="442"/>
    </location>
</feature>
<evidence type="ECO:0000256" key="3">
    <source>
        <dbReference type="ARBA" id="ARBA00022692"/>
    </source>
</evidence>
<accession>A0A0M0KBU3</accession>
<comment type="similarity">
    <text evidence="7">Belongs to the heme-copper respiratory oxidase family.</text>
</comment>
<keyword evidence="7" id="KW-0813">Transport</keyword>
<dbReference type="GO" id="GO:0020037">
    <property type="term" value="F:heme binding"/>
    <property type="evidence" value="ECO:0007669"/>
    <property type="project" value="InterPro"/>
</dbReference>
<dbReference type="PANTHER" id="PTHR10422:SF40">
    <property type="entry name" value="CYTOCHROME C OXIDASE SUBUNIT I"/>
    <property type="match status" value="1"/>
</dbReference>
<evidence type="ECO:0000256" key="4">
    <source>
        <dbReference type="ARBA" id="ARBA00022982"/>
    </source>
</evidence>
<comment type="subcellular location">
    <subcellularLocation>
        <location evidence="1">Membrane</location>
        <topology evidence="1">Multi-pass membrane protein</topology>
    </subcellularLocation>
</comment>
<dbReference type="InterPro" id="IPR033943">
    <property type="entry name" value="Ba3-like_Oxidase_I"/>
</dbReference>
<sequence length="564" mass="63043">MNTETALRDQKLTITDSVAKPDRKLALTNINVAYAAFLVGTLCGLLQVFIRNDAIQLPAWLDYYQILTAHGVLLALVFTTYFIFGFFYTGMSKTLGSFSDNVRMTSWIGFFVMTLGTIITVIMIVSGEASVLYTFYAPLQANGFFYIGLALFVVGTWISGFALIGHYVSWKKRHKGSLSPLFAFMTVTTLILWIIACLGVVATVLFQFIPLAFGWVDTINVGLSRTLFWYFGHPLVYFWLLPAYMAWYLIVPKLLGVNVFSDSLARLAFILFLLFSIPVGFHHQAVDPGIDHFWKFLQTVLTFMVIIPSLMTAFSMFAVFEISGREKGGKGLFGWFTKLPWRDVRFLSLFLAMLFFIPGGIGGIINASFQLNEVVHNTLWVVGHFHITVGAPVAMTFYGLTFWLVPYLTGRPFSRLAKKLALIQVITWSLGMFLMSTAQHVLGLLGAPRRTAFTEYGGHEAALTWFDGIFSNHVTMAVGGTILFLSAMLLIVIVVISLVGPKATEEEIVEFPLAESDPSSTPKLLEKWWVWIGIAAFLIIAAYAIPIAELLHHMESGSRGFRTW</sequence>
<dbReference type="PROSITE" id="PS00077">
    <property type="entry name" value="COX1_CUB"/>
    <property type="match status" value="1"/>
</dbReference>
<dbReference type="RefSeq" id="WP_053432490.1">
    <property type="nucleotide sequence ID" value="NZ_CP040441.1"/>
</dbReference>
<dbReference type="GeneID" id="87596309"/>
<dbReference type="InterPro" id="IPR023615">
    <property type="entry name" value="Cyt_c_Oxase_su1_BS"/>
</dbReference>
<dbReference type="AlphaFoldDB" id="A0A0M0KBU3"/>
<keyword evidence="5 8" id="KW-1133">Transmembrane helix</keyword>
<feature type="transmembrane region" description="Helical" evidence="8">
    <location>
        <begin position="263"/>
        <end position="281"/>
    </location>
</feature>
<name>A0A0M0KBU3_ALKHA</name>
<keyword evidence="7" id="KW-0349">Heme</keyword>
<evidence type="ECO:0000256" key="6">
    <source>
        <dbReference type="ARBA" id="ARBA00023136"/>
    </source>
</evidence>
<dbReference type="CDD" id="cd01660">
    <property type="entry name" value="ba3-like_Oxidase_I"/>
    <property type="match status" value="1"/>
</dbReference>
<dbReference type="GO" id="GO:0009060">
    <property type="term" value="P:aerobic respiration"/>
    <property type="evidence" value="ECO:0007669"/>
    <property type="project" value="InterPro"/>
</dbReference>
<feature type="domain" description="Cytochrome oxidase subunit I profile" evidence="9">
    <location>
        <begin position="36"/>
        <end position="498"/>
    </location>
</feature>
<dbReference type="PRINTS" id="PR01165">
    <property type="entry name" value="CYCOXIDASEI"/>
</dbReference>
<dbReference type="Pfam" id="PF00115">
    <property type="entry name" value="COX1"/>
    <property type="match status" value="1"/>
</dbReference>
<keyword evidence="4 7" id="KW-0249">Electron transport</keyword>
<dbReference type="PATRIC" id="fig|136160.3.peg.3762"/>
<evidence type="ECO:0000256" key="1">
    <source>
        <dbReference type="ARBA" id="ARBA00004141"/>
    </source>
</evidence>
<dbReference type="InterPro" id="IPR036927">
    <property type="entry name" value="Cyt_c_oxase-like_su1_sf"/>
</dbReference>
<keyword evidence="2 7" id="KW-0679">Respiratory chain</keyword>
<dbReference type="SUPFAM" id="SSF81442">
    <property type="entry name" value="Cytochrome c oxidase subunit I-like"/>
    <property type="match status" value="1"/>
</dbReference>
<keyword evidence="6 8" id="KW-0472">Membrane</keyword>
<feature type="transmembrane region" description="Helical" evidence="8">
    <location>
        <begin position="344"/>
        <end position="365"/>
    </location>
</feature>
<feature type="transmembrane region" description="Helical" evidence="8">
    <location>
        <begin position="229"/>
        <end position="251"/>
    </location>
</feature>
<dbReference type="PROSITE" id="PS50855">
    <property type="entry name" value="COX1"/>
    <property type="match status" value="1"/>
</dbReference>
<dbReference type="EMBL" id="LILD01000014">
    <property type="protein sequence ID" value="KOO36264.1"/>
    <property type="molecule type" value="Genomic_DNA"/>
</dbReference>
<gene>
    <name evidence="10" type="ORF">AMD02_18950</name>
</gene>
<dbReference type="GO" id="GO:0016020">
    <property type="term" value="C:membrane"/>
    <property type="evidence" value="ECO:0007669"/>
    <property type="project" value="UniProtKB-SubCell"/>
</dbReference>
<feature type="transmembrane region" description="Helical" evidence="8">
    <location>
        <begin position="32"/>
        <end position="51"/>
    </location>
</feature>
<feature type="transmembrane region" description="Helical" evidence="8">
    <location>
        <begin position="181"/>
        <end position="209"/>
    </location>
</feature>
<evidence type="ECO:0000313" key="10">
    <source>
        <dbReference type="EMBL" id="KOO36264.1"/>
    </source>
</evidence>
<dbReference type="PANTHER" id="PTHR10422">
    <property type="entry name" value="CYTOCHROME C OXIDASE SUBUNIT 1"/>
    <property type="match status" value="1"/>
</dbReference>
<keyword evidence="7" id="KW-0479">Metal-binding</keyword>
<feature type="transmembrane region" description="Helical" evidence="8">
    <location>
        <begin position="385"/>
        <end position="408"/>
    </location>
</feature>
<dbReference type="InterPro" id="IPR000883">
    <property type="entry name" value="Cyt_C_Oxase_1"/>
</dbReference>
<dbReference type="InterPro" id="IPR023616">
    <property type="entry name" value="Cyt_c_oxase-like_su1_dom"/>
</dbReference>
<feature type="transmembrane region" description="Helical" evidence="8">
    <location>
        <begin position="301"/>
        <end position="323"/>
    </location>
</feature>
<feature type="transmembrane region" description="Helical" evidence="8">
    <location>
        <begin position="145"/>
        <end position="169"/>
    </location>
</feature>
<proteinExistence type="inferred from homology"/>
<keyword evidence="7" id="KW-0408">Iron</keyword>
<feature type="transmembrane region" description="Helical" evidence="8">
    <location>
        <begin position="474"/>
        <end position="499"/>
    </location>
</feature>
<evidence type="ECO:0000259" key="9">
    <source>
        <dbReference type="PROSITE" id="PS50855"/>
    </source>
</evidence>
<evidence type="ECO:0000256" key="7">
    <source>
        <dbReference type="RuleBase" id="RU000370"/>
    </source>
</evidence>
<dbReference type="Gene3D" id="1.20.210.10">
    <property type="entry name" value="Cytochrome c oxidase-like, subunit I domain"/>
    <property type="match status" value="1"/>
</dbReference>
<feature type="transmembrane region" description="Helical" evidence="8">
    <location>
        <begin position="107"/>
        <end position="125"/>
    </location>
</feature>
<protein>
    <submittedName>
        <fullName evidence="10">Cytochrome C</fullName>
    </submittedName>
</protein>
<feature type="transmembrane region" description="Helical" evidence="8">
    <location>
        <begin position="528"/>
        <end position="548"/>
    </location>
</feature>
<evidence type="ECO:0000256" key="8">
    <source>
        <dbReference type="SAM" id="Phobius"/>
    </source>
</evidence>
<dbReference type="GO" id="GO:0004129">
    <property type="term" value="F:cytochrome-c oxidase activity"/>
    <property type="evidence" value="ECO:0007669"/>
    <property type="project" value="InterPro"/>
</dbReference>
<keyword evidence="3 7" id="KW-0812">Transmembrane</keyword>
<reference evidence="10" key="1">
    <citation type="submission" date="2015-08" db="EMBL/GenBank/DDBJ databases">
        <title>Complete DNA Sequence of Pseudomonas syringae pv. actinidiae, the Causal Agent of Kiwifruit Canker Disease.</title>
        <authorList>
            <person name="Rikkerink E.H.A."/>
            <person name="Fineran P.C."/>
        </authorList>
    </citation>
    <scope>NUCLEOTIDE SEQUENCE</scope>
    <source>
        <strain evidence="10">DSM 13666</strain>
    </source>
</reference>
<feature type="transmembrane region" description="Helical" evidence="8">
    <location>
        <begin position="63"/>
        <end position="87"/>
    </location>
</feature>
<comment type="caution">
    <text evidence="10">The sequence shown here is derived from an EMBL/GenBank/DDBJ whole genome shotgun (WGS) entry which is preliminary data.</text>
</comment>
<evidence type="ECO:0000256" key="2">
    <source>
        <dbReference type="ARBA" id="ARBA00022660"/>
    </source>
</evidence>
<organism evidence="10">
    <name type="scientific">Halalkalibacterium halodurans</name>
    <name type="common">Bacillus halodurans</name>
    <dbReference type="NCBI Taxonomy" id="86665"/>
    <lineage>
        <taxon>Bacteria</taxon>
        <taxon>Bacillati</taxon>
        <taxon>Bacillota</taxon>
        <taxon>Bacilli</taxon>
        <taxon>Bacillales</taxon>
        <taxon>Bacillaceae</taxon>
        <taxon>Halalkalibacterium (ex Joshi et al. 2022)</taxon>
    </lineage>
</organism>